<dbReference type="KEGG" id="vg:28802386"/>
<accession>A0A0U1ZUK2</accession>
<dbReference type="SMART" id="SM00530">
    <property type="entry name" value="HTH_XRE"/>
    <property type="match status" value="1"/>
</dbReference>
<dbReference type="Proteomes" id="UP000207597">
    <property type="component" value="Segment"/>
</dbReference>
<evidence type="ECO:0000313" key="3">
    <source>
        <dbReference type="Proteomes" id="UP000207597"/>
    </source>
</evidence>
<feature type="domain" description="HTH cro/C1-type" evidence="1">
    <location>
        <begin position="9"/>
        <end position="63"/>
    </location>
</feature>
<keyword evidence="3" id="KW-1185">Reference proteome</keyword>
<dbReference type="InterPro" id="IPR001387">
    <property type="entry name" value="Cro/C1-type_HTH"/>
</dbReference>
<organism evidence="2 3">
    <name type="scientific">Staphylococcus phage Stau2</name>
    <dbReference type="NCBI Taxonomy" id="1200862"/>
    <lineage>
        <taxon>Viruses</taxon>
        <taxon>Duplodnaviria</taxon>
        <taxon>Heunggongvirae</taxon>
        <taxon>Uroviricota</taxon>
        <taxon>Caudoviricetes</taxon>
        <taxon>Herelleviridae</taxon>
        <taxon>Twortvirinae</taxon>
        <taxon>Silviavirus</taxon>
        <taxon>Silviavirus stau2</taxon>
    </lineage>
</organism>
<reference evidence="2 3" key="1">
    <citation type="journal article" date="2016" name="Virus Genes">
        <title>Genomic analysis of Staphylococcus phage Stau2 isolated from medical specimen.</title>
        <authorList>
            <person name="Hsieh S.E."/>
            <person name="Tseng Y.H."/>
            <person name="Lo H.H."/>
            <person name="Chen S.T."/>
            <person name="Wu C.N."/>
        </authorList>
    </citation>
    <scope>NUCLEOTIDE SEQUENCE [LARGE SCALE GENOMIC DNA]</scope>
</reference>
<dbReference type="InterPro" id="IPR010982">
    <property type="entry name" value="Lambda_DNA-bd_dom_sf"/>
</dbReference>
<evidence type="ECO:0000313" key="2">
    <source>
        <dbReference type="EMBL" id="AKA61424.1"/>
    </source>
</evidence>
<dbReference type="SMR" id="A0A0U1ZUK2"/>
<gene>
    <name evidence="2" type="ORF">Stau2_173</name>
</gene>
<dbReference type="GO" id="GO:0003677">
    <property type="term" value="F:DNA binding"/>
    <property type="evidence" value="ECO:0007669"/>
    <property type="project" value="InterPro"/>
</dbReference>
<sequence>MEETKVLNLKKVREEKGHTVRSLAQEIGVHYSLISYWESGKRKPKSANLMKLEKALNTNSVELFKEVDVDE</sequence>
<dbReference type="Gene3D" id="1.10.260.40">
    <property type="entry name" value="lambda repressor-like DNA-binding domains"/>
    <property type="match status" value="1"/>
</dbReference>
<dbReference type="RefSeq" id="YP_009275930.1">
    <property type="nucleotide sequence ID" value="NC_030933.1"/>
</dbReference>
<evidence type="ECO:0000259" key="1">
    <source>
        <dbReference type="PROSITE" id="PS50943"/>
    </source>
</evidence>
<protein>
    <submittedName>
        <fullName evidence="2">Transcriptional regulator</fullName>
    </submittedName>
</protein>
<name>A0A0U1ZUK2_9CAUD</name>
<dbReference type="EMBL" id="KP881332">
    <property type="protein sequence ID" value="AKA61424.1"/>
    <property type="molecule type" value="Genomic_DNA"/>
</dbReference>
<dbReference type="Pfam" id="PF01381">
    <property type="entry name" value="HTH_3"/>
    <property type="match status" value="1"/>
</dbReference>
<dbReference type="GeneID" id="28802386"/>
<dbReference type="SUPFAM" id="SSF47413">
    <property type="entry name" value="lambda repressor-like DNA-binding domains"/>
    <property type="match status" value="1"/>
</dbReference>
<dbReference type="CDD" id="cd00093">
    <property type="entry name" value="HTH_XRE"/>
    <property type="match status" value="1"/>
</dbReference>
<dbReference type="PROSITE" id="PS50943">
    <property type="entry name" value="HTH_CROC1"/>
    <property type="match status" value="1"/>
</dbReference>
<proteinExistence type="predicted"/>